<dbReference type="Proteomes" id="UP000235036">
    <property type="component" value="Unassembled WGS sequence"/>
</dbReference>
<gene>
    <name evidence="1" type="ORF">CEN44_10655</name>
</gene>
<protein>
    <submittedName>
        <fullName evidence="1">Uncharacterized protein</fullName>
    </submittedName>
</protein>
<evidence type="ECO:0000313" key="2">
    <source>
        <dbReference type="Proteomes" id="UP000235036"/>
    </source>
</evidence>
<dbReference type="InterPro" id="IPR054053">
    <property type="entry name" value="DUF6887"/>
</dbReference>
<organism evidence="1 2">
    <name type="scientific">Fischerella muscicola CCMEE 5323</name>
    <dbReference type="NCBI Taxonomy" id="2019572"/>
    <lineage>
        <taxon>Bacteria</taxon>
        <taxon>Bacillati</taxon>
        <taxon>Cyanobacteriota</taxon>
        <taxon>Cyanophyceae</taxon>
        <taxon>Nostocales</taxon>
        <taxon>Hapalosiphonaceae</taxon>
        <taxon>Fischerella</taxon>
    </lineage>
</organism>
<name>A0A2N6K3X1_FISMU</name>
<dbReference type="Pfam" id="PF21826">
    <property type="entry name" value="DUF6887"/>
    <property type="match status" value="1"/>
</dbReference>
<dbReference type="EMBL" id="NRQW01000225">
    <property type="protein sequence ID" value="PLZ90469.1"/>
    <property type="molecule type" value="Genomic_DNA"/>
</dbReference>
<keyword evidence="2" id="KW-1185">Reference proteome</keyword>
<evidence type="ECO:0000313" key="1">
    <source>
        <dbReference type="EMBL" id="PLZ90469.1"/>
    </source>
</evidence>
<proteinExistence type="predicted"/>
<accession>A0A2N6K3X1</accession>
<comment type="caution">
    <text evidence="1">The sequence shown here is derived from an EMBL/GenBank/DDBJ whole genome shotgun (WGS) entry which is preliminary data.</text>
</comment>
<dbReference type="AlphaFoldDB" id="A0A2N6K3X1"/>
<dbReference type="RefSeq" id="WP_016864878.1">
    <property type="nucleotide sequence ID" value="NZ_CAWNVR010000317.1"/>
</dbReference>
<sequence length="70" mass="8408">MSKPDFMSMTRGELRKYILEHREDEEAFQIYLARFTSDDAIIFPAPQTIEDLENFPQLHQQHLDQRRNQA</sequence>
<reference evidence="1 2" key="1">
    <citation type="submission" date="2017-08" db="EMBL/GenBank/DDBJ databases">
        <title>Genomes of Fischerella (Mastigocladus) sp. strains.</title>
        <authorList>
            <person name="Miller S.R."/>
        </authorList>
    </citation>
    <scope>NUCLEOTIDE SEQUENCE [LARGE SCALE GENOMIC DNA]</scope>
    <source>
        <strain evidence="1 2">CCMEE 5323</strain>
    </source>
</reference>